<dbReference type="OrthoDB" id="2339329at2"/>
<evidence type="ECO:0000256" key="1">
    <source>
        <dbReference type="ARBA" id="ARBA00005641"/>
    </source>
</evidence>
<dbReference type="AlphaFoldDB" id="A0A3E3IN63"/>
<organism evidence="9 10">
    <name type="scientific">Eisenbergiella massiliensis</name>
    <dbReference type="NCBI Taxonomy" id="1720294"/>
    <lineage>
        <taxon>Bacteria</taxon>
        <taxon>Bacillati</taxon>
        <taxon>Bacillota</taxon>
        <taxon>Clostridia</taxon>
        <taxon>Lachnospirales</taxon>
        <taxon>Lachnospiraceae</taxon>
        <taxon>Eisenbergiella</taxon>
    </lineage>
</organism>
<dbReference type="SUPFAM" id="SSF51445">
    <property type="entry name" value="(Trans)glycosidases"/>
    <property type="match status" value="1"/>
</dbReference>
<protein>
    <submittedName>
        <fullName evidence="9">Glycoside hydrolase</fullName>
    </submittedName>
</protein>
<evidence type="ECO:0000313" key="10">
    <source>
        <dbReference type="Proteomes" id="UP000261166"/>
    </source>
</evidence>
<evidence type="ECO:0000256" key="5">
    <source>
        <dbReference type="ARBA" id="ARBA00023295"/>
    </source>
</evidence>
<dbReference type="InterPro" id="IPR017853">
    <property type="entry name" value="GH"/>
</dbReference>
<evidence type="ECO:0000313" key="9">
    <source>
        <dbReference type="EMBL" id="RGE68486.1"/>
    </source>
</evidence>
<feature type="domain" description="Glycoside hydrolase family 5" evidence="8">
    <location>
        <begin position="82"/>
        <end position="324"/>
    </location>
</feature>
<evidence type="ECO:0000259" key="8">
    <source>
        <dbReference type="Pfam" id="PF00150"/>
    </source>
</evidence>
<evidence type="ECO:0000256" key="7">
    <source>
        <dbReference type="RuleBase" id="RU361153"/>
    </source>
</evidence>
<dbReference type="GO" id="GO:0009986">
    <property type="term" value="C:cell surface"/>
    <property type="evidence" value="ECO:0007669"/>
    <property type="project" value="TreeGrafter"/>
</dbReference>
<dbReference type="GO" id="GO:0030245">
    <property type="term" value="P:cellulose catabolic process"/>
    <property type="evidence" value="ECO:0007669"/>
    <property type="project" value="UniProtKB-KW"/>
</dbReference>
<dbReference type="PANTHER" id="PTHR31297:SF41">
    <property type="entry name" value="ENDOGLUCANASE, PUTATIVE (AFU_ORTHOLOGUE AFUA_5G01830)-RELATED"/>
    <property type="match status" value="1"/>
</dbReference>
<reference evidence="9 10" key="1">
    <citation type="submission" date="2018-08" db="EMBL/GenBank/DDBJ databases">
        <title>A genome reference for cultivated species of the human gut microbiota.</title>
        <authorList>
            <person name="Zou Y."/>
            <person name="Xue W."/>
            <person name="Luo G."/>
        </authorList>
    </citation>
    <scope>NUCLEOTIDE SEQUENCE [LARGE SCALE GENOMIC DNA]</scope>
    <source>
        <strain evidence="9 10">AF26-4BH</strain>
    </source>
</reference>
<evidence type="ECO:0000256" key="2">
    <source>
        <dbReference type="ARBA" id="ARBA00022801"/>
    </source>
</evidence>
<keyword evidence="6" id="KW-0624">Polysaccharide degradation</keyword>
<dbReference type="GO" id="GO:0008422">
    <property type="term" value="F:beta-glucosidase activity"/>
    <property type="evidence" value="ECO:0007669"/>
    <property type="project" value="TreeGrafter"/>
</dbReference>
<keyword evidence="5 7" id="KW-0326">Glycosidase</keyword>
<keyword evidence="2 7" id="KW-0378">Hydrolase</keyword>
<evidence type="ECO:0000256" key="6">
    <source>
        <dbReference type="ARBA" id="ARBA00023326"/>
    </source>
</evidence>
<dbReference type="EMBL" id="QVLU01000020">
    <property type="protein sequence ID" value="RGE68486.1"/>
    <property type="molecule type" value="Genomic_DNA"/>
</dbReference>
<keyword evidence="3" id="KW-0136">Cellulose degradation</keyword>
<sequence>MKKQNNLCAYLHADGKKIVDGSGKEILLSGWGLGNWLLQEGYMWKAYGERFDRPSRIEKCVEELTGKDYAPLFWKKYRENYIRREDILAMAELGYNSVRIPFSYRLFMEDGPGILWKEEGFKLLDDCLSWCEEAGIYAFLDLHGAPGGQTGSNIDDSVDNVPRLFIDRDCRVKACALWKKLAQRYSERAVVGGYDLLNEPIIPPEAGNGDFDYLIPELELFYEEVIAAVREVDNNHLISLEGAHWATDVRIFHKKYDDNMVLHFHRYAEMPDRACLERFISAAEELDVPLWMGETGENSNAWYAALYPLASALGIGYNLWPWKKMDCTNSPCSIREPEGYQKILRYLDKGPHPGYEEARQILNQYLENICIENCELHPEVTRHVFRKPPFTIQAVDFDACPGKGASWFGSGNPYGIYRSDTDMEIRELYPAGEKAFAFDCGWERLALVLKAGEFVCYSFCTAETAGKEIHLQISYRAEEKTELAVITETGKEVLVSLEPGTEDAEVSLGIPAADMEKGTVRLEGRSGSAWIKQLIFT</sequence>
<comment type="similarity">
    <text evidence="1 7">Belongs to the glycosyl hydrolase 5 (cellulase A) family.</text>
</comment>
<gene>
    <name evidence="9" type="ORF">DWY69_19880</name>
</gene>
<evidence type="ECO:0000256" key="4">
    <source>
        <dbReference type="ARBA" id="ARBA00023277"/>
    </source>
</evidence>
<evidence type="ECO:0000256" key="3">
    <source>
        <dbReference type="ARBA" id="ARBA00023001"/>
    </source>
</evidence>
<dbReference type="InterPro" id="IPR001547">
    <property type="entry name" value="Glyco_hydro_5"/>
</dbReference>
<name>A0A3E3IN63_9FIRM</name>
<dbReference type="InterPro" id="IPR050386">
    <property type="entry name" value="Glycosyl_hydrolase_5"/>
</dbReference>
<proteinExistence type="inferred from homology"/>
<dbReference type="PANTHER" id="PTHR31297">
    <property type="entry name" value="GLUCAN ENDO-1,6-BETA-GLUCOSIDASE B"/>
    <property type="match status" value="1"/>
</dbReference>
<dbReference type="Pfam" id="PF00150">
    <property type="entry name" value="Cellulase"/>
    <property type="match status" value="1"/>
</dbReference>
<dbReference type="Proteomes" id="UP000261166">
    <property type="component" value="Unassembled WGS sequence"/>
</dbReference>
<dbReference type="RefSeq" id="WP_021634162.1">
    <property type="nucleotide sequence ID" value="NZ_CALBAU010000042.1"/>
</dbReference>
<keyword evidence="4" id="KW-0119">Carbohydrate metabolism</keyword>
<dbReference type="Gene3D" id="3.20.20.80">
    <property type="entry name" value="Glycosidases"/>
    <property type="match status" value="1"/>
</dbReference>
<comment type="caution">
    <text evidence="9">The sequence shown here is derived from an EMBL/GenBank/DDBJ whole genome shotgun (WGS) entry which is preliminary data.</text>
</comment>
<dbReference type="GO" id="GO:0005576">
    <property type="term" value="C:extracellular region"/>
    <property type="evidence" value="ECO:0007669"/>
    <property type="project" value="TreeGrafter"/>
</dbReference>
<accession>A0A3E3IN63</accession>